<reference evidence="2 3" key="1">
    <citation type="submission" date="2019-11" db="EMBL/GenBank/DDBJ databases">
        <title>Venturia inaequalis Genome Resource.</title>
        <authorList>
            <person name="Lichtner F.J."/>
        </authorList>
    </citation>
    <scope>NUCLEOTIDE SEQUENCE [LARGE SCALE GENOMIC DNA]</scope>
    <source>
        <strain evidence="2">Bline_iso_100314</strain>
    </source>
</reference>
<feature type="compositionally biased region" description="Acidic residues" evidence="1">
    <location>
        <begin position="69"/>
        <end position="87"/>
    </location>
</feature>
<feature type="compositionally biased region" description="Basic and acidic residues" evidence="1">
    <location>
        <begin position="168"/>
        <end position="185"/>
    </location>
</feature>
<evidence type="ECO:0000256" key="1">
    <source>
        <dbReference type="SAM" id="MobiDB-lite"/>
    </source>
</evidence>
<feature type="compositionally biased region" description="Basic and acidic residues" evidence="1">
    <location>
        <begin position="1"/>
        <end position="14"/>
    </location>
</feature>
<comment type="caution">
    <text evidence="2">The sequence shown here is derived from an EMBL/GenBank/DDBJ whole genome shotgun (WGS) entry which is preliminary data.</text>
</comment>
<feature type="region of interest" description="Disordered" evidence="1">
    <location>
        <begin position="1"/>
        <end position="112"/>
    </location>
</feature>
<feature type="region of interest" description="Disordered" evidence="1">
    <location>
        <begin position="149"/>
        <end position="185"/>
    </location>
</feature>
<dbReference type="AlphaFoldDB" id="A0A8H3YUQ9"/>
<organism evidence="2 3">
    <name type="scientific">Venturia inaequalis</name>
    <name type="common">Apple scab fungus</name>
    <dbReference type="NCBI Taxonomy" id="5025"/>
    <lineage>
        <taxon>Eukaryota</taxon>
        <taxon>Fungi</taxon>
        <taxon>Dikarya</taxon>
        <taxon>Ascomycota</taxon>
        <taxon>Pezizomycotina</taxon>
        <taxon>Dothideomycetes</taxon>
        <taxon>Pleosporomycetidae</taxon>
        <taxon>Venturiales</taxon>
        <taxon>Venturiaceae</taxon>
        <taxon>Venturia</taxon>
    </lineage>
</organism>
<proteinExistence type="predicted"/>
<gene>
    <name evidence="2" type="ORF">BLS_003925</name>
</gene>
<dbReference type="Proteomes" id="UP000433883">
    <property type="component" value="Unassembled WGS sequence"/>
</dbReference>
<sequence>MADVRSLLRAERAARAPPKSRKQVPAPSSPPKPNKKRKADDSEPTTAETRKRTKAKGATNLPSGFFDGVEGEGNEEEQDEGIEEPQEPLEGFVAATEAPPILPQSSIPDVPSIDLDDEWAAFEQDMASMPAEAKTALDALNANAVLEAAPVSATEIDSRTLDPPNPLKRREEEMAAEKEDASRALEEEFEEMEVLGERLKRLKEKREQLRASKAEVINHIEVEPEPVPGDGSDDEDDDEADEWDGWRFGAL</sequence>
<evidence type="ECO:0000313" key="2">
    <source>
        <dbReference type="EMBL" id="KAE9972683.1"/>
    </source>
</evidence>
<dbReference type="EMBL" id="WNWQ01000255">
    <property type="protein sequence ID" value="KAE9972683.1"/>
    <property type="molecule type" value="Genomic_DNA"/>
</dbReference>
<protein>
    <submittedName>
        <fullName evidence="2">Uncharacterized protein</fullName>
    </submittedName>
</protein>
<evidence type="ECO:0000313" key="3">
    <source>
        <dbReference type="Proteomes" id="UP000433883"/>
    </source>
</evidence>
<feature type="compositionally biased region" description="Low complexity" evidence="1">
    <location>
        <begin position="56"/>
        <end position="68"/>
    </location>
</feature>
<name>A0A8H3YUQ9_VENIN</name>
<feature type="compositionally biased region" description="Acidic residues" evidence="1">
    <location>
        <begin position="231"/>
        <end position="243"/>
    </location>
</feature>
<accession>A0A8H3YUQ9</accession>
<feature type="compositionally biased region" description="Basic and acidic residues" evidence="1">
    <location>
        <begin position="213"/>
        <end position="222"/>
    </location>
</feature>
<feature type="region of interest" description="Disordered" evidence="1">
    <location>
        <begin position="213"/>
        <end position="251"/>
    </location>
</feature>